<feature type="compositionally biased region" description="Basic and acidic residues" evidence="4">
    <location>
        <begin position="1470"/>
        <end position="1482"/>
    </location>
</feature>
<evidence type="ECO:0000256" key="1">
    <source>
        <dbReference type="ARBA" id="ARBA00004496"/>
    </source>
</evidence>
<feature type="compositionally biased region" description="Polar residues" evidence="4">
    <location>
        <begin position="813"/>
        <end position="833"/>
    </location>
</feature>
<feature type="compositionally biased region" description="Polar residues" evidence="4">
    <location>
        <begin position="1570"/>
        <end position="1580"/>
    </location>
</feature>
<dbReference type="GO" id="GO:0005923">
    <property type="term" value="C:bicellular tight junction"/>
    <property type="evidence" value="ECO:0007669"/>
    <property type="project" value="TreeGrafter"/>
</dbReference>
<dbReference type="InterPro" id="IPR041785">
    <property type="entry name" value="FRMD4A/B_FERM_C"/>
</dbReference>
<dbReference type="SUPFAM" id="SSF47031">
    <property type="entry name" value="Second domain of FERM"/>
    <property type="match status" value="1"/>
</dbReference>
<keyword evidence="3" id="KW-0175">Coiled coil</keyword>
<feature type="compositionally biased region" description="Polar residues" evidence="4">
    <location>
        <begin position="980"/>
        <end position="1000"/>
    </location>
</feature>
<feature type="region of interest" description="Disordered" evidence="4">
    <location>
        <begin position="600"/>
        <end position="756"/>
    </location>
</feature>
<feature type="compositionally biased region" description="Polar residues" evidence="4">
    <location>
        <begin position="1786"/>
        <end position="1797"/>
    </location>
</feature>
<dbReference type="GO" id="GO:0005912">
    <property type="term" value="C:adherens junction"/>
    <property type="evidence" value="ECO:0007669"/>
    <property type="project" value="TreeGrafter"/>
</dbReference>
<accession>A0A6F9DGI3</accession>
<feature type="compositionally biased region" description="Low complexity" evidence="4">
    <location>
        <begin position="863"/>
        <end position="874"/>
    </location>
</feature>
<dbReference type="CDD" id="cd14473">
    <property type="entry name" value="FERM_B-lobe"/>
    <property type="match status" value="1"/>
</dbReference>
<dbReference type="Pfam" id="PF09379">
    <property type="entry name" value="FERM_N"/>
    <property type="match status" value="1"/>
</dbReference>
<dbReference type="PANTHER" id="PTHR46079:SF2">
    <property type="entry name" value="FERM DOMAIN-CONTAINING PROTEIN"/>
    <property type="match status" value="1"/>
</dbReference>
<feature type="region of interest" description="Disordered" evidence="4">
    <location>
        <begin position="812"/>
        <end position="883"/>
    </location>
</feature>
<dbReference type="Gene3D" id="2.30.29.30">
    <property type="entry name" value="Pleckstrin-homology domain (PH domain)/Phosphotyrosine-binding domain (PTB)"/>
    <property type="match status" value="1"/>
</dbReference>
<dbReference type="PANTHER" id="PTHR46079">
    <property type="entry name" value="FERM DOMAIN-CONTAINING PROTEIN 4"/>
    <property type="match status" value="1"/>
</dbReference>
<dbReference type="InterPro" id="IPR029071">
    <property type="entry name" value="Ubiquitin-like_domsf"/>
</dbReference>
<protein>
    <submittedName>
        <fullName evidence="6">Uncharacterized protein LOC100175529</fullName>
    </submittedName>
</protein>
<keyword evidence="2" id="KW-0963">Cytoplasm</keyword>
<dbReference type="InterPro" id="IPR021774">
    <property type="entry name" value="CUPID"/>
</dbReference>
<dbReference type="InterPro" id="IPR047176">
    <property type="entry name" value="FRMD4A/B"/>
</dbReference>
<feature type="compositionally biased region" description="Basic and acidic residues" evidence="4">
    <location>
        <begin position="1536"/>
        <end position="1550"/>
    </location>
</feature>
<feature type="region of interest" description="Disordered" evidence="4">
    <location>
        <begin position="1373"/>
        <end position="1676"/>
    </location>
</feature>
<feature type="compositionally biased region" description="Basic and acidic residues" evidence="4">
    <location>
        <begin position="1512"/>
        <end position="1525"/>
    </location>
</feature>
<feature type="compositionally biased region" description="Low complexity" evidence="4">
    <location>
        <begin position="1157"/>
        <end position="1166"/>
    </location>
</feature>
<feature type="compositionally biased region" description="Basic and acidic residues" evidence="4">
    <location>
        <begin position="835"/>
        <end position="847"/>
    </location>
</feature>
<dbReference type="Gene3D" id="1.20.80.10">
    <property type="match status" value="1"/>
</dbReference>
<evidence type="ECO:0000313" key="6">
    <source>
        <dbReference type="EMBL" id="CAB3260569.1"/>
    </source>
</evidence>
<feature type="region of interest" description="Disordered" evidence="4">
    <location>
        <begin position="968"/>
        <end position="1000"/>
    </location>
</feature>
<feature type="region of interest" description="Disordered" evidence="4">
    <location>
        <begin position="1287"/>
        <end position="1351"/>
    </location>
</feature>
<dbReference type="SMART" id="SM01196">
    <property type="entry name" value="FERM_C"/>
    <property type="match status" value="1"/>
</dbReference>
<dbReference type="InterPro" id="IPR000299">
    <property type="entry name" value="FERM_domain"/>
</dbReference>
<dbReference type="CDD" id="cd17103">
    <property type="entry name" value="FERM_F1_FRMD4"/>
    <property type="match status" value="1"/>
</dbReference>
<feature type="compositionally biased region" description="Basic and acidic residues" evidence="4">
    <location>
        <begin position="654"/>
        <end position="669"/>
    </location>
</feature>
<feature type="region of interest" description="Disordered" evidence="4">
    <location>
        <begin position="1149"/>
        <end position="1188"/>
    </location>
</feature>
<dbReference type="SUPFAM" id="SSF50729">
    <property type="entry name" value="PH domain-like"/>
    <property type="match status" value="1"/>
</dbReference>
<dbReference type="CDD" id="cd13191">
    <property type="entry name" value="FERM_C_FRMD4A_FRMD4B"/>
    <property type="match status" value="1"/>
</dbReference>
<organism evidence="6">
    <name type="scientific">Phallusia mammillata</name>
    <dbReference type="NCBI Taxonomy" id="59560"/>
    <lineage>
        <taxon>Eukaryota</taxon>
        <taxon>Metazoa</taxon>
        <taxon>Chordata</taxon>
        <taxon>Tunicata</taxon>
        <taxon>Ascidiacea</taxon>
        <taxon>Phlebobranchia</taxon>
        <taxon>Ascidiidae</taxon>
        <taxon>Phallusia</taxon>
    </lineage>
</organism>
<feature type="compositionally biased region" description="Polar residues" evidence="4">
    <location>
        <begin position="715"/>
        <end position="726"/>
    </location>
</feature>
<dbReference type="InterPro" id="IPR014352">
    <property type="entry name" value="FERM/acyl-CoA-bd_prot_sf"/>
</dbReference>
<dbReference type="Gene3D" id="3.10.20.90">
    <property type="entry name" value="Phosphatidylinositol 3-kinase Catalytic Subunit, Chain A, domain 1"/>
    <property type="match status" value="1"/>
</dbReference>
<dbReference type="InterPro" id="IPR011993">
    <property type="entry name" value="PH-like_dom_sf"/>
</dbReference>
<comment type="subcellular location">
    <subcellularLocation>
        <location evidence="1">Cytoplasm</location>
    </subcellularLocation>
</comment>
<dbReference type="Pfam" id="PF11819">
    <property type="entry name" value="CUPID"/>
    <property type="match status" value="1"/>
</dbReference>
<dbReference type="SUPFAM" id="SSF54236">
    <property type="entry name" value="Ubiquitin-like"/>
    <property type="match status" value="1"/>
</dbReference>
<feature type="region of interest" description="Disordered" evidence="4">
    <location>
        <begin position="1749"/>
        <end position="1797"/>
    </location>
</feature>
<evidence type="ECO:0000256" key="3">
    <source>
        <dbReference type="ARBA" id="ARBA00023054"/>
    </source>
</evidence>
<dbReference type="GO" id="GO:0005737">
    <property type="term" value="C:cytoplasm"/>
    <property type="evidence" value="ECO:0007669"/>
    <property type="project" value="UniProtKB-SubCell"/>
</dbReference>
<dbReference type="FunFam" id="3.10.20.90:FF:000019">
    <property type="entry name" value="FERM domain containing 4A"/>
    <property type="match status" value="1"/>
</dbReference>
<feature type="domain" description="FERM" evidence="5">
    <location>
        <begin position="5"/>
        <end position="318"/>
    </location>
</feature>
<feature type="compositionally biased region" description="Acidic residues" evidence="4">
    <location>
        <begin position="1394"/>
        <end position="1409"/>
    </location>
</feature>
<dbReference type="Pfam" id="PF00373">
    <property type="entry name" value="FERM_M"/>
    <property type="match status" value="1"/>
</dbReference>
<name>A0A6F9DGI3_9ASCI</name>
<dbReference type="GO" id="GO:0090162">
    <property type="term" value="P:establishment of epithelial cell polarity"/>
    <property type="evidence" value="ECO:0007669"/>
    <property type="project" value="InterPro"/>
</dbReference>
<dbReference type="InterPro" id="IPR018979">
    <property type="entry name" value="FERM_N"/>
</dbReference>
<sequence length="1797" mass="201879">MSDGRKCSVYLPNERKLELTLQSKLLGKDLLDIVASHFKLKEKEYFGIAYKTEGGYFAWLQDEKKVLEHEIARKSGRVIDLQFAIKFYVESISHLKQSKTIELYFLHVKSLVYKGQLEIEDSRIAFKLASFILQAICGDYVDDATALAQLTKLPLLPSRVLREHPKHHCETSVIDLYKQLNGWSKGKAIISYMTLVETLPTYGIHYYKVKDKSGISWWLGLSYKGIQQFHISDRIQPAKTFHWRQLENLYFREKKFSIEVNDRQQRVNSIGSRDHLSTEDPRKSSSEVKVHAWYGSPALIKTIWSMSIAQHHYYLDRKQSKTKLNSSNNLTNLSNDLTSNSQSLITPLKDTPVMTRKQIKDVDVTVKKGSKDETPEVRAAKQEMSDALKTRRTELEDRLYDKVQELKKLCLQEAEIIGKLPPEYIRYMDPNEKRPKIKKRIGAEFKVKLRNKTNSRNYMERDYPATVTAASSSSSGFSSEATDASDELSQLETEFEILTQIASAAKKLAYDPTTKGRMRNKRLNSYKKSIEKLQTVEGKINVLRKKCGQKPSDRASMLIDESTDMIFEDGVISFRDGTESERSSMSDGLLLDDDMSLSSGGDALSTHSTPAVLNQSRAPASAMMQRRNRSPADVDINEVLAMKRSVTPPPSFERPGKGKDFHSHQRHAELPPTPEKYPSVDESKTLQPPPRNWISVKWDYPTKSRSKQGWHESSLDSIETNSTTSRLSEDTRSPEQRDISPSHSLTGSKIKLSHPLDPSLAQKVDLDGGYVDYEGRLSANSNQNNHNVRVTGSTENVLDSFNMTKLQREVSETALSELSTKSTPIITSPADQDQSLDKQSRLPKIEESTQPSQQSDRFRKRSSSFTESSNNPSKSPHRPAIRKKPLYQKHIQNQLQGAETKQYEAYNVPQAVHTAPDHLHAKQHGQSAQDLPPQFDTNLNIRMQYLTRSSGQLSLSTPVNPAWTQANNPQAAVRPPPLTRQHSGPMTVTHSTQKPVQYTSKRNDQQMHGNMEQYQKQGYHGYNTYQSQNQGQSPNFDGQSKPQYMEPPMSETHRDYYNNAVYQDIGMGWVPSIYEYSSRASVCESASAQSKKEDIRRVLENHIATKKKPSVAGSIRGERQTDSGNHPRLPHSTSEQTWAEYQKHLLAPGMAPSQRGSSPSEASSHSRANIFQHKPPPNGGKSPNDTPLLLYKTQRQPKLQHQKSVPVTAPEPVKSALQHHYNTVQHQRRTNQKHEQHQQILLLHYMQHDARDPLDHARNHVIHAGSDVGDYPSSRQQHFMSGLSSVPVDQAASRPPPHRWHSDDARLLPGNGPPTTQAQESGYKAKRKGPIPKGQFRGTEAPQKSPESGQDTVVIQKLTMSPEGHTVSAFSVTKSAPNTPLPPRQDGATFFGDSSDEDLVDDSLSDEGGDTGTLKSVQRHQSADDLLSASRDVGNDVRPLKTPTIIVHTPSFKSRIKPSLVPHGPINMDSSRKEPIRDENRSRGRTPSRGQGEGDLPKPPPRVKRAQSRSRKAAEAKETATKPPERAATSPAKSQKRPESKNSNRNKDVNSNEIFTLKQPTGARPRYSPTAGQLRSSPSFVDSPPRGTPSPPVVVYSSGTLPRASKARRKPDRAPPSGPSPARANLTLDVASDPSRERKSRRNSLIGHYLHEQNPASAPTTPTGSPRKHGFSPRRGPFPGPIMPARLSAHHRSKSEAWKVGANGVPQQILPQQQAPYSVETLPHPHHAHMQEYYNEFAGAAPVYYQSLERPNHNPNRYRTETDIYDRNRQRQRHQLSASAEDLLWNDTNDNQAGTLV</sequence>
<feature type="compositionally biased region" description="Basic and acidic residues" evidence="4">
    <location>
        <begin position="727"/>
        <end position="740"/>
    </location>
</feature>
<feature type="compositionally biased region" description="Basic and acidic residues" evidence="4">
    <location>
        <begin position="1758"/>
        <end position="1769"/>
    </location>
</feature>
<evidence type="ECO:0000256" key="4">
    <source>
        <dbReference type="SAM" id="MobiDB-lite"/>
    </source>
</evidence>
<evidence type="ECO:0000259" key="5">
    <source>
        <dbReference type="PROSITE" id="PS50057"/>
    </source>
</evidence>
<reference evidence="6" key="1">
    <citation type="submission" date="2020-04" db="EMBL/GenBank/DDBJ databases">
        <authorList>
            <person name="Neveu A P."/>
        </authorList>
    </citation>
    <scope>NUCLEOTIDE SEQUENCE</scope>
    <source>
        <tissue evidence="6">Whole embryo</tissue>
    </source>
</reference>
<feature type="compositionally biased region" description="Polar residues" evidence="4">
    <location>
        <begin position="606"/>
        <end position="618"/>
    </location>
</feature>
<dbReference type="PROSITE" id="PS50057">
    <property type="entry name" value="FERM_3"/>
    <property type="match status" value="1"/>
</dbReference>
<dbReference type="Pfam" id="PF09380">
    <property type="entry name" value="FERM_C"/>
    <property type="match status" value="1"/>
</dbReference>
<feature type="compositionally biased region" description="Polar residues" evidence="4">
    <location>
        <begin position="1023"/>
        <end position="1042"/>
    </location>
</feature>
<gene>
    <name evidence="6" type="primary">LOC100175529</name>
</gene>
<dbReference type="EMBL" id="LR786387">
    <property type="protein sequence ID" value="CAB3260569.1"/>
    <property type="molecule type" value="mRNA"/>
</dbReference>
<evidence type="ECO:0000256" key="2">
    <source>
        <dbReference type="ARBA" id="ARBA00022490"/>
    </source>
</evidence>
<feature type="compositionally biased region" description="Low complexity" evidence="4">
    <location>
        <begin position="1655"/>
        <end position="1665"/>
    </location>
</feature>
<feature type="region of interest" description="Disordered" evidence="4">
    <location>
        <begin position="1022"/>
        <end position="1047"/>
    </location>
</feature>
<dbReference type="InterPro" id="IPR018980">
    <property type="entry name" value="FERM_PH-like_C"/>
</dbReference>
<dbReference type="InterPro" id="IPR035963">
    <property type="entry name" value="FERM_2"/>
</dbReference>
<feature type="region of interest" description="Disordered" evidence="4">
    <location>
        <begin position="1101"/>
        <end position="1135"/>
    </location>
</feature>
<dbReference type="SMART" id="SM00295">
    <property type="entry name" value="B41"/>
    <property type="match status" value="1"/>
</dbReference>
<feature type="compositionally biased region" description="Basic residues" evidence="4">
    <location>
        <begin position="1501"/>
        <end position="1511"/>
    </location>
</feature>
<proteinExistence type="evidence at transcript level"/>
<dbReference type="InterPro" id="IPR019749">
    <property type="entry name" value="Band_41_domain"/>
</dbReference>
<dbReference type="InterPro" id="IPR019748">
    <property type="entry name" value="FERM_central"/>
</dbReference>